<reference evidence="1" key="1">
    <citation type="journal article" date="2015" name="Nature">
        <title>Complex archaea that bridge the gap between prokaryotes and eukaryotes.</title>
        <authorList>
            <person name="Spang A."/>
            <person name="Saw J.H."/>
            <person name="Jorgensen S.L."/>
            <person name="Zaremba-Niedzwiedzka K."/>
            <person name="Martijn J."/>
            <person name="Lind A.E."/>
            <person name="van Eijk R."/>
            <person name="Schleper C."/>
            <person name="Guy L."/>
            <person name="Ettema T.J."/>
        </authorList>
    </citation>
    <scope>NUCLEOTIDE SEQUENCE</scope>
</reference>
<evidence type="ECO:0000313" key="1">
    <source>
        <dbReference type="EMBL" id="KKL98909.1"/>
    </source>
</evidence>
<accession>A0A0F9GJA5</accession>
<gene>
    <name evidence="1" type="ORF">LCGC14_1819680</name>
</gene>
<proteinExistence type="predicted"/>
<dbReference type="AlphaFoldDB" id="A0A0F9GJA5"/>
<sequence length="156" mass="17611">MAVKTTKRKEHSDPYIYDVWGNKYEAIVVGHRILVEVDPITEPGRIEMIESVKAREQLGQAFGTILAIAPNCWKDLGGREIRKKSPAVEEVLQDGQPWAVVGDKVYFQRNAGARIWDPMNCAFREDLMFLNDKDIMAVLKPVKEAKDAGRANLKSV</sequence>
<dbReference type="GO" id="GO:0006457">
    <property type="term" value="P:protein folding"/>
    <property type="evidence" value="ECO:0007669"/>
    <property type="project" value="InterPro"/>
</dbReference>
<comment type="caution">
    <text evidence="1">The sequence shown here is derived from an EMBL/GenBank/DDBJ whole genome shotgun (WGS) entry which is preliminary data.</text>
</comment>
<name>A0A0F9GJA5_9ZZZZ</name>
<dbReference type="Gene3D" id="2.30.33.40">
    <property type="entry name" value="GroES chaperonin"/>
    <property type="match status" value="1"/>
</dbReference>
<dbReference type="EMBL" id="LAZR01017802">
    <property type="protein sequence ID" value="KKL98909.1"/>
    <property type="molecule type" value="Genomic_DNA"/>
</dbReference>
<dbReference type="InterPro" id="IPR037124">
    <property type="entry name" value="Chaperonin_GroES_sf"/>
</dbReference>
<organism evidence="1">
    <name type="scientific">marine sediment metagenome</name>
    <dbReference type="NCBI Taxonomy" id="412755"/>
    <lineage>
        <taxon>unclassified sequences</taxon>
        <taxon>metagenomes</taxon>
        <taxon>ecological metagenomes</taxon>
    </lineage>
</organism>
<protein>
    <submittedName>
        <fullName evidence="1">Uncharacterized protein</fullName>
    </submittedName>
</protein>